<reference evidence="1 2" key="1">
    <citation type="submission" date="2020-01" db="EMBL/GenBank/DDBJ databases">
        <title>Genomes of bacteria type strains.</title>
        <authorList>
            <person name="Chen J."/>
            <person name="Zhu S."/>
            <person name="Yang J."/>
        </authorList>
    </citation>
    <scope>NUCLEOTIDE SEQUENCE [LARGE SCALE GENOMIC DNA]</scope>
    <source>
        <strain evidence="1 2">LMG 22958</strain>
    </source>
</reference>
<protein>
    <submittedName>
        <fullName evidence="1">Uncharacterized protein</fullName>
    </submittedName>
</protein>
<dbReference type="EMBL" id="JAAAWP010000008">
    <property type="protein sequence ID" value="NDW22412.1"/>
    <property type="molecule type" value="Genomic_DNA"/>
</dbReference>
<keyword evidence="2" id="KW-1185">Reference proteome</keyword>
<sequence length="52" mass="5671">MIFTTYGSLVRVADSQLLMAFGDSKGPNADIENSIPKVTMSNLLAIKYTPYS</sequence>
<accession>A0A6L9MW08</accession>
<proteinExistence type="predicted"/>
<evidence type="ECO:0000313" key="2">
    <source>
        <dbReference type="Proteomes" id="UP000478837"/>
    </source>
</evidence>
<dbReference type="Proteomes" id="UP000478837">
    <property type="component" value="Unassembled WGS sequence"/>
</dbReference>
<name>A0A6L9MW08_9ALTE</name>
<comment type="caution">
    <text evidence="1">The sequence shown here is derived from an EMBL/GenBank/DDBJ whole genome shotgun (WGS) entry which is preliminary data.</text>
</comment>
<organism evidence="1 2">
    <name type="scientific">Alteromonas hispanica</name>
    <dbReference type="NCBI Taxonomy" id="315421"/>
    <lineage>
        <taxon>Bacteria</taxon>
        <taxon>Pseudomonadati</taxon>
        <taxon>Pseudomonadota</taxon>
        <taxon>Gammaproteobacteria</taxon>
        <taxon>Alteromonadales</taxon>
        <taxon>Alteromonadaceae</taxon>
        <taxon>Alteromonas/Salinimonas group</taxon>
        <taxon>Alteromonas</taxon>
    </lineage>
</organism>
<dbReference type="AlphaFoldDB" id="A0A6L9MW08"/>
<gene>
    <name evidence="1" type="ORF">GTW09_12840</name>
</gene>
<dbReference type="RefSeq" id="WP_163112214.1">
    <property type="nucleotide sequence ID" value="NZ_JAAAWP010000008.1"/>
</dbReference>
<evidence type="ECO:0000313" key="1">
    <source>
        <dbReference type="EMBL" id="NDW22412.1"/>
    </source>
</evidence>